<reference evidence="4 5" key="1">
    <citation type="journal article" date="2020" name="New Microbes New Infect">
        <title>Sellimonas caecigallum sp. nov., description and genome sequence of a new member of the Sellimonas genus isolated from the cecum of feral chicken.</title>
        <authorList>
            <person name="Wongkuna S."/>
            <person name="Ghimire S."/>
            <person name="Antony L."/>
            <person name="Chankhamhaengdecha S."/>
            <person name="Janvilisri T."/>
            <person name="Scaria J."/>
        </authorList>
    </citation>
    <scope>NUCLEOTIDE SEQUENCE [LARGE SCALE GENOMIC DNA]</scope>
    <source>
        <strain evidence="4 5">SW451</strain>
    </source>
</reference>
<keyword evidence="2" id="KW-0663">Pyridoxal phosphate</keyword>
<dbReference type="InterPro" id="IPR015424">
    <property type="entry name" value="PyrdxlP-dep_Trfase"/>
</dbReference>
<sequence>MMHGGDIYRNHVTLDFSVNINPLGIPDSVKKAMLEAVEHCTCYPDIRCAGLIKAIGSMTGALEDQILCGSGASELFLAIIHGLKPKKIVIPVPSFYGYEKAALACHADIVWYEMKKENGFCLDNTFLEHIPEDTDLLFLANPNNPVGNLLKPNFLEQLIRTCMKKKITVVLDECFIEFTETGTQDSFLLRAEEFPNLIVVRAFTKIFAIPGVRLGYLVCGNKKWHQDIARQLPEWNLSVFAQIAGAAAAREMNYLERTIRHVKTERKYLSEELKKMGISVFPSTANYMMFYTEHLLFDQLLKKGILIRDCGNFRGLSNGYYRIAVKNRRENTELIQAIGQIIQKESRKCDGKDLIL</sequence>
<organism evidence="4 5">
    <name type="scientific">Sellimonas caecigallum</name>
    <dbReference type="NCBI Taxonomy" id="2592333"/>
    <lineage>
        <taxon>Bacteria</taxon>
        <taxon>Bacillati</taxon>
        <taxon>Bacillota</taxon>
        <taxon>Clostridia</taxon>
        <taxon>Lachnospirales</taxon>
        <taxon>Lachnospiraceae</taxon>
        <taxon>Sellimonas</taxon>
    </lineage>
</organism>
<feature type="domain" description="Aminotransferase class I/classII large" evidence="3">
    <location>
        <begin position="14"/>
        <end position="338"/>
    </location>
</feature>
<dbReference type="Gene3D" id="3.90.1150.10">
    <property type="entry name" value="Aspartate Aminotransferase, domain 1"/>
    <property type="match status" value="1"/>
</dbReference>
<dbReference type="InterPro" id="IPR015422">
    <property type="entry name" value="PyrdxlP-dep_Trfase_small"/>
</dbReference>
<keyword evidence="4" id="KW-0032">Aminotransferase</keyword>
<evidence type="ECO:0000313" key="4">
    <source>
        <dbReference type="EMBL" id="MBY0759061.1"/>
    </source>
</evidence>
<evidence type="ECO:0000256" key="1">
    <source>
        <dbReference type="ARBA" id="ARBA00001933"/>
    </source>
</evidence>
<dbReference type="InterPro" id="IPR015421">
    <property type="entry name" value="PyrdxlP-dep_Trfase_major"/>
</dbReference>
<name>A0ABS7L7L6_9FIRM</name>
<comment type="cofactor">
    <cofactor evidence="1">
        <name>pyridoxal 5'-phosphate</name>
        <dbReference type="ChEBI" id="CHEBI:597326"/>
    </cofactor>
</comment>
<dbReference type="PANTHER" id="PTHR42885">
    <property type="entry name" value="HISTIDINOL-PHOSPHATE AMINOTRANSFERASE-RELATED"/>
    <property type="match status" value="1"/>
</dbReference>
<dbReference type="Gene3D" id="3.40.640.10">
    <property type="entry name" value="Type I PLP-dependent aspartate aminotransferase-like (Major domain)"/>
    <property type="match status" value="1"/>
</dbReference>
<accession>A0ABS7L7L6</accession>
<evidence type="ECO:0000313" key="5">
    <source>
        <dbReference type="Proteomes" id="UP000779049"/>
    </source>
</evidence>
<keyword evidence="4" id="KW-0808">Transferase</keyword>
<dbReference type="InterPro" id="IPR004839">
    <property type="entry name" value="Aminotransferase_I/II_large"/>
</dbReference>
<evidence type="ECO:0000256" key="2">
    <source>
        <dbReference type="ARBA" id="ARBA00022898"/>
    </source>
</evidence>
<proteinExistence type="predicted"/>
<dbReference type="GO" id="GO:0008483">
    <property type="term" value="F:transaminase activity"/>
    <property type="evidence" value="ECO:0007669"/>
    <property type="project" value="UniProtKB-KW"/>
</dbReference>
<protein>
    <submittedName>
        <fullName evidence="4">Aminotransferase class I/II-fold pyridoxal phosphate-dependent enzyme</fullName>
    </submittedName>
</protein>
<dbReference type="SUPFAM" id="SSF53383">
    <property type="entry name" value="PLP-dependent transferases"/>
    <property type="match status" value="1"/>
</dbReference>
<dbReference type="Pfam" id="PF00155">
    <property type="entry name" value="Aminotran_1_2"/>
    <property type="match status" value="1"/>
</dbReference>
<comment type="caution">
    <text evidence="4">The sequence shown here is derived from an EMBL/GenBank/DDBJ whole genome shotgun (WGS) entry which is preliminary data.</text>
</comment>
<dbReference type="Proteomes" id="UP000779049">
    <property type="component" value="Unassembled WGS sequence"/>
</dbReference>
<dbReference type="CDD" id="cd00609">
    <property type="entry name" value="AAT_like"/>
    <property type="match status" value="1"/>
</dbReference>
<keyword evidence="5" id="KW-1185">Reference proteome</keyword>
<dbReference type="PANTHER" id="PTHR42885:SF1">
    <property type="entry name" value="THREONINE-PHOSPHATE DECARBOXYLASE"/>
    <property type="match status" value="1"/>
</dbReference>
<evidence type="ECO:0000259" key="3">
    <source>
        <dbReference type="Pfam" id="PF00155"/>
    </source>
</evidence>
<dbReference type="EMBL" id="VIRV01000010">
    <property type="protein sequence ID" value="MBY0759061.1"/>
    <property type="molecule type" value="Genomic_DNA"/>
</dbReference>
<gene>
    <name evidence="4" type="ORF">FLB61_08170</name>
</gene>